<feature type="transmembrane region" description="Helical" evidence="2">
    <location>
        <begin position="113"/>
        <end position="141"/>
    </location>
</feature>
<keyword evidence="2" id="KW-0472">Membrane</keyword>
<proteinExistence type="predicted"/>
<name>A0ABD1STG6_9LAMI</name>
<dbReference type="Proteomes" id="UP001604336">
    <property type="component" value="Unassembled WGS sequence"/>
</dbReference>
<organism evidence="3 4">
    <name type="scientific">Abeliophyllum distichum</name>
    <dbReference type="NCBI Taxonomy" id="126358"/>
    <lineage>
        <taxon>Eukaryota</taxon>
        <taxon>Viridiplantae</taxon>
        <taxon>Streptophyta</taxon>
        <taxon>Embryophyta</taxon>
        <taxon>Tracheophyta</taxon>
        <taxon>Spermatophyta</taxon>
        <taxon>Magnoliopsida</taxon>
        <taxon>eudicotyledons</taxon>
        <taxon>Gunneridae</taxon>
        <taxon>Pentapetalae</taxon>
        <taxon>asterids</taxon>
        <taxon>lamiids</taxon>
        <taxon>Lamiales</taxon>
        <taxon>Oleaceae</taxon>
        <taxon>Forsythieae</taxon>
        <taxon>Abeliophyllum</taxon>
    </lineage>
</organism>
<keyword evidence="2" id="KW-1133">Transmembrane helix</keyword>
<reference evidence="4" key="1">
    <citation type="submission" date="2024-07" db="EMBL/GenBank/DDBJ databases">
        <title>Two chromosome-level genome assemblies of Korean endemic species Abeliophyllum distichum and Forsythia ovata (Oleaceae).</title>
        <authorList>
            <person name="Jang H."/>
        </authorList>
    </citation>
    <scope>NUCLEOTIDE SEQUENCE [LARGE SCALE GENOMIC DNA]</scope>
</reference>
<sequence>MSSSMETDPQLPNGNSTSAGATPAVGTGAAAIKTTSSKIGQLSESLKLEHQFLRVPFKYYKKTIRANHRIVEKEVSAVISGVSEAADSDLSHDDAVHQLNSLVSRLQGLKRKVIYYLFTCMRNPQIAFFVIHILIGFWFYVAGQEKNSKVKSCSIFRISSQVELGRLGGDGGGWLVVRVLEVGFLGGMDDLTKLPLKN</sequence>
<dbReference type="InterPro" id="IPR045098">
    <property type="entry name" value="Fyv10_fam"/>
</dbReference>
<feature type="region of interest" description="Disordered" evidence="1">
    <location>
        <begin position="1"/>
        <end position="24"/>
    </location>
</feature>
<keyword evidence="2" id="KW-0812">Transmembrane</keyword>
<dbReference type="PANTHER" id="PTHR12170">
    <property type="entry name" value="MACROPHAGE ERYTHROBLAST ATTACHER-RELATED"/>
    <property type="match status" value="1"/>
</dbReference>
<feature type="compositionally biased region" description="Polar residues" evidence="1">
    <location>
        <begin position="1"/>
        <end position="16"/>
    </location>
</feature>
<evidence type="ECO:0000313" key="3">
    <source>
        <dbReference type="EMBL" id="KAL2503991.1"/>
    </source>
</evidence>
<comment type="caution">
    <text evidence="3">The sequence shown here is derived from an EMBL/GenBank/DDBJ whole genome shotgun (WGS) entry which is preliminary data.</text>
</comment>
<gene>
    <name evidence="3" type="ORF">Adt_19612</name>
</gene>
<protein>
    <submittedName>
        <fullName evidence="3">LisH/CRA/RING-U-box domains-containing protein</fullName>
    </submittedName>
</protein>
<dbReference type="AlphaFoldDB" id="A0ABD1STG6"/>
<evidence type="ECO:0000256" key="1">
    <source>
        <dbReference type="SAM" id="MobiDB-lite"/>
    </source>
</evidence>
<dbReference type="EMBL" id="JBFOLK010000006">
    <property type="protein sequence ID" value="KAL2503991.1"/>
    <property type="molecule type" value="Genomic_DNA"/>
</dbReference>
<evidence type="ECO:0000313" key="4">
    <source>
        <dbReference type="Proteomes" id="UP001604336"/>
    </source>
</evidence>
<evidence type="ECO:0000256" key="2">
    <source>
        <dbReference type="SAM" id="Phobius"/>
    </source>
</evidence>
<dbReference type="PANTHER" id="PTHR12170:SF2">
    <property type="entry name" value="E3 UBIQUITIN-PROTEIN TRANSFERASE MAEA"/>
    <property type="match status" value="1"/>
</dbReference>
<accession>A0ABD1STG6</accession>
<keyword evidence="4" id="KW-1185">Reference proteome</keyword>